<dbReference type="InterPro" id="IPR014756">
    <property type="entry name" value="Ig_E-set"/>
</dbReference>
<comment type="similarity">
    <text evidence="4">Belongs to the Fes family.</text>
</comment>
<comment type="caution">
    <text evidence="6">The sequence shown here is derived from an EMBL/GenBank/DDBJ whole genome shotgun (WGS) entry which is preliminary data.</text>
</comment>
<dbReference type="Pfam" id="PF11806">
    <property type="entry name" value="Enterochelin_N"/>
    <property type="match status" value="1"/>
</dbReference>
<dbReference type="GO" id="GO:0005506">
    <property type="term" value="F:iron ion binding"/>
    <property type="evidence" value="ECO:0007669"/>
    <property type="project" value="InterPro"/>
</dbReference>
<dbReference type="InterPro" id="IPR013783">
    <property type="entry name" value="Ig-like_fold"/>
</dbReference>
<dbReference type="SUPFAM" id="SSF53474">
    <property type="entry name" value="alpha/beta-Hydrolases"/>
    <property type="match status" value="1"/>
</dbReference>
<dbReference type="PANTHER" id="PTHR48098:SF3">
    <property type="entry name" value="IRON(III) ENTEROBACTIN ESTERASE"/>
    <property type="match status" value="1"/>
</dbReference>
<gene>
    <name evidence="6" type="ORF">LTSEALA_0912</name>
</gene>
<protein>
    <submittedName>
        <fullName evidence="6">Enterobactin esterase</fullName>
    </submittedName>
</protein>
<keyword evidence="3" id="KW-0378">Hydrolase</keyword>
<organism evidence="6 7">
    <name type="scientific">Salmonella enterica subsp. enterica serovar Alachua str. R6-377</name>
    <dbReference type="NCBI Taxonomy" id="913241"/>
    <lineage>
        <taxon>Bacteria</taxon>
        <taxon>Pseudomonadati</taxon>
        <taxon>Pseudomonadota</taxon>
        <taxon>Gammaproteobacteria</taxon>
        <taxon>Enterobacterales</taxon>
        <taxon>Enterobacteriaceae</taxon>
        <taxon>Salmonella</taxon>
    </lineage>
</organism>
<reference evidence="6 7" key="1">
    <citation type="journal article" date="2011" name="BMC Genomics">
        <title>Genome sequencing reveals diversification of virulence factor content and possible host adaptation in distinct subpopulations of Salmonella enterica.</title>
        <authorList>
            <person name="den Bakker H.C."/>
            <person name="Moreno Switt A.I."/>
            <person name="Govoni G."/>
            <person name="Cummings C.A."/>
            <person name="Ranieri M.L."/>
            <person name="Degoricija L."/>
            <person name="Hoelzer K."/>
            <person name="Rodriguez-Rivera L.D."/>
            <person name="Brown S."/>
            <person name="Bolchacova E."/>
            <person name="Furtado M.R."/>
            <person name="Wiedmann M."/>
        </authorList>
    </citation>
    <scope>NUCLEOTIDE SEQUENCE [LARGE SCALE GENOMIC DNA]</scope>
    <source>
        <strain evidence="6 7">R6-377</strain>
    </source>
</reference>
<dbReference type="InterPro" id="IPR021764">
    <property type="entry name" value="Enterochelin_esterase_N"/>
</dbReference>
<evidence type="ECO:0000256" key="1">
    <source>
        <dbReference type="ARBA" id="ARBA00004496"/>
    </source>
</evidence>
<evidence type="ECO:0000259" key="5">
    <source>
        <dbReference type="Pfam" id="PF11806"/>
    </source>
</evidence>
<dbReference type="InterPro" id="IPR029058">
    <property type="entry name" value="AB_hydrolase_fold"/>
</dbReference>
<dbReference type="GO" id="GO:0006826">
    <property type="term" value="P:iron ion transport"/>
    <property type="evidence" value="ECO:0007669"/>
    <property type="project" value="InterPro"/>
</dbReference>
<evidence type="ECO:0000256" key="2">
    <source>
        <dbReference type="ARBA" id="ARBA00022490"/>
    </source>
</evidence>
<dbReference type="AlphaFoldDB" id="G5LKK3"/>
<dbReference type="SUPFAM" id="SSF81296">
    <property type="entry name" value="E set domains"/>
    <property type="match status" value="1"/>
</dbReference>
<evidence type="ECO:0000313" key="7">
    <source>
        <dbReference type="Proteomes" id="UP000004642"/>
    </source>
</evidence>
<dbReference type="NCBIfam" id="NF007758">
    <property type="entry name" value="PRK10439.1"/>
    <property type="match status" value="1"/>
</dbReference>
<evidence type="ECO:0000256" key="4">
    <source>
        <dbReference type="ARBA" id="ARBA00024201"/>
    </source>
</evidence>
<dbReference type="GO" id="GO:0008849">
    <property type="term" value="F:enterochelin esterase activity"/>
    <property type="evidence" value="ECO:0007669"/>
    <property type="project" value="InterPro"/>
</dbReference>
<dbReference type="Gene3D" id="2.60.40.10">
    <property type="entry name" value="Immunoglobulins"/>
    <property type="match status" value="1"/>
</dbReference>
<dbReference type="Gene3D" id="3.40.50.1820">
    <property type="entry name" value="alpha/beta hydrolase"/>
    <property type="match status" value="1"/>
</dbReference>
<keyword evidence="2" id="KW-0963">Cytoplasm</keyword>
<feature type="domain" description="Enterochelin esterase N-terminal" evidence="5">
    <location>
        <begin position="30"/>
        <end position="160"/>
    </location>
</feature>
<dbReference type="PANTHER" id="PTHR48098">
    <property type="entry name" value="ENTEROCHELIN ESTERASE-RELATED"/>
    <property type="match status" value="1"/>
</dbReference>
<dbReference type="PATRIC" id="fig|913241.3.peg.717"/>
<sequence>MKEALATGSEAWWRTKTGPEWIREKDGNYRVTFWWRDPQGNETHSPIRRVWVYITGVTDHHQNAQPQTMARIAGTDVWRWSTALSANWRGSYCFIPTERDDVFAAFAPGETPDRNVLREGWRQLLPQAIADPLNSQSWRGGRGHAVSALEMPDAPLQPGWDRPETPYSPPLMMQWHSERLGNSRRVWILTTGDEAPEERPLAILLDGQFWAENMPVWPALASLTHQRLLPGAVYLLIDAIDTQHRSQELPCNADFWLAVQQELLPQVRAVTPFSDDAGRTVVAGQSFGGLSALYAGLNWPTRFGCVLSQSGSFWWPHRITPPEGEVITRLKTGALCARARARGLRIVRALCARGLRIVLEAGVREPIVFQANQALYAQLNTSQQSIFWRQVDGGHDALCWRGGLTQGLMLLWQPLIDTL</sequence>
<dbReference type="EMBL" id="AFCJ01000382">
    <property type="protein sequence ID" value="EHC43828.1"/>
    <property type="molecule type" value="Genomic_DNA"/>
</dbReference>
<dbReference type="Pfam" id="PF00756">
    <property type="entry name" value="Esterase"/>
    <property type="match status" value="1"/>
</dbReference>
<evidence type="ECO:0000256" key="3">
    <source>
        <dbReference type="ARBA" id="ARBA00022801"/>
    </source>
</evidence>
<evidence type="ECO:0000313" key="6">
    <source>
        <dbReference type="EMBL" id="EHC43828.1"/>
    </source>
</evidence>
<accession>G5LKK3</accession>
<dbReference type="InterPro" id="IPR050583">
    <property type="entry name" value="Mycobacterial_A85_antigen"/>
</dbReference>
<comment type="subcellular location">
    <subcellularLocation>
        <location evidence="1">Cytoplasm</location>
    </subcellularLocation>
</comment>
<dbReference type="Proteomes" id="UP000004642">
    <property type="component" value="Unassembled WGS sequence"/>
</dbReference>
<name>G5LKK3_SALET</name>
<dbReference type="InterPro" id="IPR000801">
    <property type="entry name" value="Esterase-like"/>
</dbReference>
<proteinExistence type="inferred from homology"/>
<dbReference type="GO" id="GO:0005737">
    <property type="term" value="C:cytoplasm"/>
    <property type="evidence" value="ECO:0007669"/>
    <property type="project" value="UniProtKB-SubCell"/>
</dbReference>